<evidence type="ECO:0000256" key="1">
    <source>
        <dbReference type="SAM" id="MobiDB-lite"/>
    </source>
</evidence>
<feature type="compositionally biased region" description="Low complexity" evidence="1">
    <location>
        <begin position="46"/>
        <end position="71"/>
    </location>
</feature>
<organism evidence="3">
    <name type="scientific">bioreactor metagenome</name>
    <dbReference type="NCBI Taxonomy" id="1076179"/>
    <lineage>
        <taxon>unclassified sequences</taxon>
        <taxon>metagenomes</taxon>
        <taxon>ecological metagenomes</taxon>
    </lineage>
</organism>
<dbReference type="EMBL" id="VSSQ01017617">
    <property type="protein sequence ID" value="MPM60082.1"/>
    <property type="molecule type" value="Genomic_DNA"/>
</dbReference>
<evidence type="ECO:0000259" key="2">
    <source>
        <dbReference type="Pfam" id="PF07995"/>
    </source>
</evidence>
<accession>A0A645B3R1</accession>
<feature type="region of interest" description="Disordered" evidence="1">
    <location>
        <begin position="42"/>
        <end position="71"/>
    </location>
</feature>
<reference evidence="3" key="1">
    <citation type="submission" date="2019-08" db="EMBL/GenBank/DDBJ databases">
        <authorList>
            <person name="Kucharzyk K."/>
            <person name="Murdoch R.W."/>
            <person name="Higgins S."/>
            <person name="Loffler F."/>
        </authorList>
    </citation>
    <scope>NUCLEOTIDE SEQUENCE</scope>
</reference>
<dbReference type="AlphaFoldDB" id="A0A645B3R1"/>
<dbReference type="Pfam" id="PF07995">
    <property type="entry name" value="GSDH"/>
    <property type="match status" value="1"/>
</dbReference>
<dbReference type="PANTHER" id="PTHR19328:SF13">
    <property type="entry name" value="HIPL1 PROTEIN"/>
    <property type="match status" value="1"/>
</dbReference>
<sequence length="390" mass="40393">MTPMTVAGPRTRPIRRRSTARRARDLLVTAVAAVLLASCTVEPDRGAGTAGPDATGSAAPDATGTAPPGTTGSVSGAVEIISTGLAAPWSIAFLDDTPLVSERDSGRVLELDGEGNGREIATIAGVVARGEGGLLGIAVHDGYLYAYFTASGENRVERFELIGEPGSLGLGEAETILDGLPAAGVHNGGRIAFGPDGMLYVTAGDANDRASAQSLDALSGKILRLTPSGDVPDDNPFAGSPVYSYGHRNPQGIAWDAEGTLYASEFGQNTWDELNIIEPGGNYGWPQVEGIAGQEGFIDPVQQWRPSDASPSGIAIAADTLYIANLRGQRLRAVPLADPGTATELLVGEYGRLRDAVAAPDGSIWVLTNNTDGRGRPAADDDRILRLPVA</sequence>
<dbReference type="PANTHER" id="PTHR19328">
    <property type="entry name" value="HEDGEHOG-INTERACTING PROTEIN"/>
    <property type="match status" value="1"/>
</dbReference>
<feature type="region of interest" description="Disordered" evidence="1">
    <location>
        <begin position="1"/>
        <end position="20"/>
    </location>
</feature>
<evidence type="ECO:0000313" key="3">
    <source>
        <dbReference type="EMBL" id="MPM60082.1"/>
    </source>
</evidence>
<protein>
    <recommendedName>
        <fullName evidence="2">Glucose/Sorbosone dehydrogenase domain-containing protein</fullName>
    </recommendedName>
</protein>
<name>A0A645B3R1_9ZZZZ</name>
<dbReference type="SUPFAM" id="SSF50952">
    <property type="entry name" value="Soluble quinoprotein glucose dehydrogenase"/>
    <property type="match status" value="1"/>
</dbReference>
<dbReference type="InterPro" id="IPR011041">
    <property type="entry name" value="Quinoprot_gluc/sorb_DH_b-prop"/>
</dbReference>
<dbReference type="InterPro" id="IPR011042">
    <property type="entry name" value="6-blade_b-propeller_TolB-like"/>
</dbReference>
<proteinExistence type="predicted"/>
<gene>
    <name evidence="3" type="ORF">SDC9_106929</name>
</gene>
<dbReference type="InterPro" id="IPR012938">
    <property type="entry name" value="Glc/Sorbosone_DH"/>
</dbReference>
<dbReference type="Gene3D" id="2.120.10.30">
    <property type="entry name" value="TolB, C-terminal domain"/>
    <property type="match status" value="1"/>
</dbReference>
<feature type="domain" description="Glucose/Sorbosone dehydrogenase" evidence="2">
    <location>
        <begin position="86"/>
        <end position="374"/>
    </location>
</feature>
<comment type="caution">
    <text evidence="3">The sequence shown here is derived from an EMBL/GenBank/DDBJ whole genome shotgun (WGS) entry which is preliminary data.</text>
</comment>